<organism evidence="3 4">
    <name type="scientific">Lactococcus lactis</name>
    <dbReference type="NCBI Taxonomy" id="1358"/>
    <lineage>
        <taxon>Bacteria</taxon>
        <taxon>Bacillati</taxon>
        <taxon>Bacillota</taxon>
        <taxon>Bacilli</taxon>
        <taxon>Lactobacillales</taxon>
        <taxon>Streptococcaceae</taxon>
        <taxon>Lactococcus</taxon>
    </lineage>
</organism>
<name>A0ABD5GPV1_9LACT</name>
<feature type="region of interest" description="Disordered" evidence="1">
    <location>
        <begin position="38"/>
        <end position="133"/>
    </location>
</feature>
<gene>
    <name evidence="3" type="ORF">RZO27_03855</name>
</gene>
<evidence type="ECO:0000313" key="4">
    <source>
        <dbReference type="Proteomes" id="UP001186159"/>
    </source>
</evidence>
<keyword evidence="2" id="KW-1133">Transmembrane helix</keyword>
<dbReference type="AlphaFoldDB" id="A0ABD5GPV1"/>
<accession>A0ABD5GPV1</accession>
<dbReference type="Proteomes" id="UP001186159">
    <property type="component" value="Unassembled WGS sequence"/>
</dbReference>
<feature type="compositionally biased region" description="Polar residues" evidence="1">
    <location>
        <begin position="38"/>
        <end position="50"/>
    </location>
</feature>
<evidence type="ECO:0000313" key="3">
    <source>
        <dbReference type="EMBL" id="MDV2618266.1"/>
    </source>
</evidence>
<feature type="compositionally biased region" description="Polar residues" evidence="1">
    <location>
        <begin position="103"/>
        <end position="112"/>
    </location>
</feature>
<protein>
    <submittedName>
        <fullName evidence="3">Uncharacterized protein</fullName>
    </submittedName>
</protein>
<comment type="caution">
    <text evidence="3">The sequence shown here is derived from an EMBL/GenBank/DDBJ whole genome shotgun (WGS) entry which is preliminary data.</text>
</comment>
<keyword evidence="2" id="KW-0812">Transmembrane</keyword>
<evidence type="ECO:0000256" key="1">
    <source>
        <dbReference type="SAM" id="MobiDB-lite"/>
    </source>
</evidence>
<feature type="transmembrane region" description="Helical" evidence="2">
    <location>
        <begin position="12"/>
        <end position="32"/>
    </location>
</feature>
<reference evidence="3 4" key="1">
    <citation type="submission" date="2023-10" db="EMBL/GenBank/DDBJ databases">
        <title>Production of high quality cheese from raw caw milk (raw cheese).</title>
        <authorList>
            <person name="Samouris G."/>
        </authorList>
    </citation>
    <scope>NUCLEOTIDE SEQUENCE [LARGE SCALE GENOMIC DNA]</scope>
    <source>
        <strain evidence="3 4">MRS-5</strain>
    </source>
</reference>
<feature type="compositionally biased region" description="Low complexity" evidence="1">
    <location>
        <begin position="81"/>
        <end position="102"/>
    </location>
</feature>
<proteinExistence type="predicted"/>
<dbReference type="EMBL" id="JAWHVN010000024">
    <property type="protein sequence ID" value="MDV2618266.1"/>
    <property type="molecule type" value="Genomic_DNA"/>
</dbReference>
<keyword evidence="2" id="KW-0472">Membrane</keyword>
<sequence>MVILSNSKKELVLLCMAVGIISFGVGGSVAYFKNEAQTPNPAKSFPSPQSKAKESVQKSKYTDKDTWLSKGKTTESEKTQVSETNKTTTSSSKTSETSVSTTQPPIQGNTKVNAEVPQVEEPCPKANPEQNTINQDEIYLEEAKRLSEQIRQAHPDAVINIIKESR</sequence>
<dbReference type="RefSeq" id="WP_317070669.1">
    <property type="nucleotide sequence ID" value="NZ_JAWHVN010000024.1"/>
</dbReference>
<feature type="compositionally biased region" description="Basic and acidic residues" evidence="1">
    <location>
        <begin position="51"/>
        <end position="80"/>
    </location>
</feature>
<evidence type="ECO:0000256" key="2">
    <source>
        <dbReference type="SAM" id="Phobius"/>
    </source>
</evidence>